<feature type="compositionally biased region" description="Basic residues" evidence="3">
    <location>
        <begin position="509"/>
        <end position="519"/>
    </location>
</feature>
<proteinExistence type="inferred from homology"/>
<dbReference type="PROSITE" id="PS00058">
    <property type="entry name" value="DNA_MISMATCH_REPAIR_1"/>
    <property type="match status" value="1"/>
</dbReference>
<evidence type="ECO:0000313" key="6">
    <source>
        <dbReference type="EMBL" id="CAI5739955.1"/>
    </source>
</evidence>
<feature type="region of interest" description="Disordered" evidence="3">
    <location>
        <begin position="413"/>
        <end position="435"/>
    </location>
</feature>
<dbReference type="PANTHER" id="PTHR10073:SF52">
    <property type="entry name" value="MISMATCH REPAIR ENDONUCLEASE PMS2"/>
    <property type="match status" value="1"/>
</dbReference>
<dbReference type="GO" id="GO:0030983">
    <property type="term" value="F:mismatched DNA binding"/>
    <property type="evidence" value="ECO:0007669"/>
    <property type="project" value="InterPro"/>
</dbReference>
<dbReference type="FunFam" id="3.30.565.10:FF:000014">
    <property type="entry name" value="Mismatch repair endonuclease pms1, putative"/>
    <property type="match status" value="1"/>
</dbReference>
<evidence type="ECO:0000259" key="4">
    <source>
        <dbReference type="SMART" id="SM00853"/>
    </source>
</evidence>
<dbReference type="Proteomes" id="UP001162031">
    <property type="component" value="Unassembled WGS sequence"/>
</dbReference>
<dbReference type="FunFam" id="3.30.1370.100:FF:000001">
    <property type="entry name" value="Mismatch repair endonuclease pms1, putative"/>
    <property type="match status" value="1"/>
</dbReference>
<dbReference type="InterPro" id="IPR014721">
    <property type="entry name" value="Ribsml_uS5_D2-typ_fold_subgr"/>
</dbReference>
<dbReference type="InterPro" id="IPR020568">
    <property type="entry name" value="Ribosomal_Su5_D2-typ_SF"/>
</dbReference>
<dbReference type="SUPFAM" id="SSF54211">
    <property type="entry name" value="Ribosomal protein S5 domain 2-like"/>
    <property type="match status" value="1"/>
</dbReference>
<dbReference type="Gene3D" id="3.30.565.10">
    <property type="entry name" value="Histidine kinase-like ATPase, C-terminal domain"/>
    <property type="match status" value="1"/>
</dbReference>
<name>A0AAV0USS6_HYABA</name>
<dbReference type="InterPro" id="IPR014762">
    <property type="entry name" value="DNA_mismatch_repair_CS"/>
</dbReference>
<comment type="caution">
    <text evidence="6">The sequence shown here is derived from an EMBL/GenBank/DDBJ whole genome shotgun (WGS) entry which is preliminary data.</text>
</comment>
<dbReference type="InterPro" id="IPR002099">
    <property type="entry name" value="MutL/Mlh/PMS"/>
</dbReference>
<dbReference type="InterPro" id="IPR036890">
    <property type="entry name" value="HATPase_C_sf"/>
</dbReference>
<evidence type="ECO:0008006" key="8">
    <source>
        <dbReference type="Google" id="ProtNLM"/>
    </source>
</evidence>
<dbReference type="GO" id="GO:0016887">
    <property type="term" value="F:ATP hydrolysis activity"/>
    <property type="evidence" value="ECO:0007669"/>
    <property type="project" value="InterPro"/>
</dbReference>
<evidence type="ECO:0000259" key="5">
    <source>
        <dbReference type="SMART" id="SM01340"/>
    </source>
</evidence>
<dbReference type="InterPro" id="IPR042121">
    <property type="entry name" value="MutL_C_regsub"/>
</dbReference>
<gene>
    <name evidence="6" type="ORF">HBR001_LOCUS7997</name>
</gene>
<feature type="domain" description="DNA mismatch repair protein S5" evidence="5">
    <location>
        <begin position="227"/>
        <end position="386"/>
    </location>
</feature>
<keyword evidence="2" id="KW-0227">DNA damage</keyword>
<feature type="domain" description="MutL C-terminal dimerisation" evidence="4">
    <location>
        <begin position="603"/>
        <end position="749"/>
    </location>
</feature>
<dbReference type="NCBIfam" id="TIGR00585">
    <property type="entry name" value="mutl"/>
    <property type="match status" value="1"/>
</dbReference>
<protein>
    <recommendedName>
        <fullName evidence="8">MutL C-terminal dimerisation domain-containing protein</fullName>
    </recommendedName>
</protein>
<organism evidence="6 7">
    <name type="scientific">Hyaloperonospora brassicae</name>
    <name type="common">Brassica downy mildew</name>
    <name type="synonym">Peronospora brassicae</name>
    <dbReference type="NCBI Taxonomy" id="162125"/>
    <lineage>
        <taxon>Eukaryota</taxon>
        <taxon>Sar</taxon>
        <taxon>Stramenopiles</taxon>
        <taxon>Oomycota</taxon>
        <taxon>Peronosporomycetes</taxon>
        <taxon>Peronosporales</taxon>
        <taxon>Peronosporaceae</taxon>
        <taxon>Hyaloperonospora</taxon>
    </lineage>
</organism>
<sequence length="798" mass="88594">MATAAAASSALCALERRDVQRICSGQSIVDLATAVKELVENALDAGASHIEVKLQEFGRDAFEVSDNGAGVRPENYAALARKHFTSKIRHFDDVLRVASFGFRGEALSAICELAASVTVCTRTADEAVGALLKYDASGALVDEAKRARPVGTTVTVTELFKPLAVRHKEFQRNSKKHYAKLLKVLQAYAVSCEDVKISVFNTVAGKKDAARHVVLATQAHQTMGENIANVFGTKFFKTLVHVDLELQISSGVLEKHSKDREKHDGIKNDCEVAKAGRGDQDAFLSRLERKVVGYVSKVGAGVGRSDNDRQFFFINGRPVDLPKVAKALNEVWRQYEMKHKPACVLDFRLPLGEYDVNVTPDKREAFVKHEAEIVDAFKSGLNRLYEPSLGKFTVQPLFTTFAPVAKAEASAKQSTSVSLHDPAEQLQRVSTSETDIHDEGVLAEVMSLKKSHQNGRNETEVAGQSVAGDFRPKVDRAESAGSMRPRNGGNDEGPPNRTHPSPSVDHAVHGSRKPVKKRKLDSSLLTPSTPVEHTWSLRQMMRQRQQYFEEERDYGQRRKTSHVEIPKACSTSVSENALETNNEVATAALQRVLKKEDFKRMEVLGQFNLGFIISKLDNDLYIIDQHASDEKYNYETLQQTTVMHQQPLVRPLLLELTAGEELVILDHLKVFAKNGFTFLVDKNAPATKKLKLLSMPFTKHTQFGTEDVRELASLLMDTPLNSSTIRLPKVMAMFASRACRSSIMIGTALRREEMQKIVRNLSGLDQPWNCPHGRPTLRHLVDLSHLGENNCNPDDISP</sequence>
<dbReference type="Gene3D" id="3.30.1370.100">
    <property type="entry name" value="MutL, C-terminal domain, regulatory subdomain"/>
    <property type="match status" value="1"/>
</dbReference>
<evidence type="ECO:0000256" key="3">
    <source>
        <dbReference type="SAM" id="MobiDB-lite"/>
    </source>
</evidence>
<dbReference type="InterPro" id="IPR013507">
    <property type="entry name" value="DNA_mismatch_S5_2-like"/>
</dbReference>
<reference evidence="6" key="1">
    <citation type="submission" date="2022-12" db="EMBL/GenBank/DDBJ databases">
        <authorList>
            <person name="Webb A."/>
        </authorList>
    </citation>
    <scope>NUCLEOTIDE SEQUENCE</scope>
    <source>
        <strain evidence="6">Hp1</strain>
    </source>
</reference>
<dbReference type="InterPro" id="IPR037198">
    <property type="entry name" value="MutL_C_sf"/>
</dbReference>
<dbReference type="Pfam" id="PF08676">
    <property type="entry name" value="MutL_C"/>
    <property type="match status" value="1"/>
</dbReference>
<evidence type="ECO:0000256" key="1">
    <source>
        <dbReference type="ARBA" id="ARBA00006082"/>
    </source>
</evidence>
<dbReference type="Pfam" id="PF01119">
    <property type="entry name" value="DNA_mis_repair"/>
    <property type="match status" value="1"/>
</dbReference>
<dbReference type="SMART" id="SM01340">
    <property type="entry name" value="DNA_mis_repair"/>
    <property type="match status" value="1"/>
</dbReference>
<dbReference type="InterPro" id="IPR038973">
    <property type="entry name" value="MutL/Mlh/Pms-like"/>
</dbReference>
<evidence type="ECO:0000256" key="2">
    <source>
        <dbReference type="ARBA" id="ARBA00022763"/>
    </source>
</evidence>
<dbReference type="GO" id="GO:0005524">
    <property type="term" value="F:ATP binding"/>
    <property type="evidence" value="ECO:0007669"/>
    <property type="project" value="InterPro"/>
</dbReference>
<dbReference type="InterPro" id="IPR042120">
    <property type="entry name" value="MutL_C_dimsub"/>
</dbReference>
<evidence type="ECO:0000313" key="7">
    <source>
        <dbReference type="Proteomes" id="UP001162031"/>
    </source>
</evidence>
<comment type="similarity">
    <text evidence="1">Belongs to the DNA mismatch repair MutL/HexB family.</text>
</comment>
<dbReference type="GO" id="GO:0006298">
    <property type="term" value="P:mismatch repair"/>
    <property type="evidence" value="ECO:0007669"/>
    <property type="project" value="InterPro"/>
</dbReference>
<dbReference type="Gene3D" id="3.30.230.10">
    <property type="match status" value="1"/>
</dbReference>
<dbReference type="SUPFAM" id="SSF118116">
    <property type="entry name" value="DNA mismatch repair protein MutL"/>
    <property type="match status" value="1"/>
</dbReference>
<dbReference type="InterPro" id="IPR014790">
    <property type="entry name" value="MutL_C"/>
</dbReference>
<dbReference type="SMART" id="SM00853">
    <property type="entry name" value="MutL_C"/>
    <property type="match status" value="1"/>
</dbReference>
<dbReference type="SUPFAM" id="SSF55874">
    <property type="entry name" value="ATPase domain of HSP90 chaperone/DNA topoisomerase II/histidine kinase"/>
    <property type="match status" value="1"/>
</dbReference>
<dbReference type="AlphaFoldDB" id="A0AAV0USS6"/>
<keyword evidence="7" id="KW-1185">Reference proteome</keyword>
<dbReference type="CDD" id="cd16926">
    <property type="entry name" value="HATPase_MutL-MLH-PMS-like"/>
    <property type="match status" value="1"/>
</dbReference>
<dbReference type="GO" id="GO:0032389">
    <property type="term" value="C:MutLalpha complex"/>
    <property type="evidence" value="ECO:0007669"/>
    <property type="project" value="TreeGrafter"/>
</dbReference>
<accession>A0AAV0USS6</accession>
<dbReference type="CDD" id="cd03484">
    <property type="entry name" value="MutL_Trans_hPMS_2_like"/>
    <property type="match status" value="1"/>
</dbReference>
<dbReference type="EMBL" id="CANTFL010001441">
    <property type="protein sequence ID" value="CAI5739955.1"/>
    <property type="molecule type" value="Genomic_DNA"/>
</dbReference>
<dbReference type="Pfam" id="PF13589">
    <property type="entry name" value="HATPase_c_3"/>
    <property type="match status" value="1"/>
</dbReference>
<dbReference type="Gene3D" id="3.30.1540.20">
    <property type="entry name" value="MutL, C-terminal domain, dimerisation subdomain"/>
    <property type="match status" value="1"/>
</dbReference>
<dbReference type="GO" id="GO:0140664">
    <property type="term" value="F:ATP-dependent DNA damage sensor activity"/>
    <property type="evidence" value="ECO:0007669"/>
    <property type="project" value="InterPro"/>
</dbReference>
<dbReference type="PANTHER" id="PTHR10073">
    <property type="entry name" value="DNA MISMATCH REPAIR PROTEIN MLH, PMS, MUTL"/>
    <property type="match status" value="1"/>
</dbReference>
<feature type="region of interest" description="Disordered" evidence="3">
    <location>
        <begin position="450"/>
        <end position="528"/>
    </location>
</feature>